<reference evidence="1 2" key="1">
    <citation type="submission" date="2019-09" db="EMBL/GenBank/DDBJ databases">
        <authorList>
            <person name="Depoorter E."/>
        </authorList>
    </citation>
    <scope>NUCLEOTIDE SEQUENCE [LARGE SCALE GENOMIC DNA]</scope>
    <source>
        <strain evidence="1">LMG 6863</strain>
    </source>
</reference>
<gene>
    <name evidence="1" type="ORF">BLA6863_03307</name>
</gene>
<dbReference type="EMBL" id="CABVPY010000018">
    <property type="protein sequence ID" value="VWB70521.1"/>
    <property type="molecule type" value="Genomic_DNA"/>
</dbReference>
<dbReference type="RefSeq" id="WP_174941307.1">
    <property type="nucleotide sequence ID" value="NZ_CABVPY010000018.1"/>
</dbReference>
<name>A0A6P2LGI1_BURL3</name>
<organism evidence="1 2">
    <name type="scientific">Burkholderia lata (strain ATCC 17760 / DSM 23089 / LMG 22485 / NCIMB 9086 / R18194 / 383)</name>
    <dbReference type="NCBI Taxonomy" id="482957"/>
    <lineage>
        <taxon>Bacteria</taxon>
        <taxon>Pseudomonadati</taxon>
        <taxon>Pseudomonadota</taxon>
        <taxon>Betaproteobacteria</taxon>
        <taxon>Burkholderiales</taxon>
        <taxon>Burkholderiaceae</taxon>
        <taxon>Burkholderia</taxon>
        <taxon>Burkholderia cepacia complex</taxon>
    </lineage>
</organism>
<dbReference type="AlphaFoldDB" id="A0A6P2LGI1"/>
<evidence type="ECO:0000313" key="2">
    <source>
        <dbReference type="Proteomes" id="UP000494170"/>
    </source>
</evidence>
<evidence type="ECO:0000313" key="1">
    <source>
        <dbReference type="EMBL" id="VWB70521.1"/>
    </source>
</evidence>
<protein>
    <submittedName>
        <fullName evidence="1">Uncharacterized protein</fullName>
    </submittedName>
</protein>
<dbReference type="Proteomes" id="UP000494170">
    <property type="component" value="Unassembled WGS sequence"/>
</dbReference>
<accession>A0A6P2LGI1</accession>
<proteinExistence type="predicted"/>
<sequence length="135" mass="14517">MAKKLDMRAPFPNADVLPLRPDGNWSRAWLEFLLTQYRRTGDAQGIDGAAIKAKVDELEMLANADVGSAIVAALLQRVAMLEQLVMSIPVPAPTRSAVAVLPDVVVAPTKSPSALPDSVPVAPRAPDDIRKLIER</sequence>